<accession>A0A5B7T1S7</accession>
<protein>
    <recommendedName>
        <fullName evidence="3">Transcriptional regulator</fullName>
    </recommendedName>
</protein>
<dbReference type="NCBIfam" id="TIGR01637">
    <property type="entry name" value="phage_arpU"/>
    <property type="match status" value="1"/>
</dbReference>
<sequence>MHPKLGRSFCRHTYIFSHQLYHLWRSTFVGIFSSINEKLTIANVKEYFEKDFPRLRAKANLNNIISLQSSRLNVVPSDSNQHNNTQEDKVISNIRAKELVQATCDVINNAPSIYKIILKNLYILNQNNTVTMKLTDYGASQYAVYKNRALLYFAETYQDIYDLVEYV</sequence>
<organism evidence="1 2">
    <name type="scientific">Companilactobacillus futsaii</name>
    <dbReference type="NCBI Taxonomy" id="938155"/>
    <lineage>
        <taxon>Bacteria</taxon>
        <taxon>Bacillati</taxon>
        <taxon>Bacillota</taxon>
        <taxon>Bacilli</taxon>
        <taxon>Lactobacillales</taxon>
        <taxon>Lactobacillaceae</taxon>
        <taxon>Companilactobacillus</taxon>
    </lineage>
</organism>
<evidence type="ECO:0000313" key="2">
    <source>
        <dbReference type="Proteomes" id="UP000310673"/>
    </source>
</evidence>
<dbReference type="AlphaFoldDB" id="A0A5B7T1S7"/>
<name>A0A5B7T1S7_9LACO</name>
<proteinExistence type="predicted"/>
<dbReference type="EMBL" id="CP040736">
    <property type="protein sequence ID" value="QCX25723.1"/>
    <property type="molecule type" value="Genomic_DNA"/>
</dbReference>
<dbReference type="Proteomes" id="UP000310673">
    <property type="component" value="Chromosome"/>
</dbReference>
<gene>
    <name evidence="1" type="ORF">FG051_11750</name>
</gene>
<dbReference type="InterPro" id="IPR006524">
    <property type="entry name" value="ArpU-like"/>
</dbReference>
<evidence type="ECO:0008006" key="3">
    <source>
        <dbReference type="Google" id="ProtNLM"/>
    </source>
</evidence>
<dbReference type="KEGG" id="lft:FG051_11750"/>
<reference evidence="1 2" key="1">
    <citation type="submission" date="2019-05" db="EMBL/GenBank/DDBJ databases">
        <title>Genome Sequence of Lactobacillus futsaii Y97, a Potential Probiotic Strain Isolated from the Futsai of Taiwan.</title>
        <authorList>
            <person name="Du X."/>
        </authorList>
    </citation>
    <scope>NUCLEOTIDE SEQUENCE [LARGE SCALE GENOMIC DNA]</scope>
    <source>
        <strain evidence="1 2">Y97</strain>
    </source>
</reference>
<evidence type="ECO:0000313" key="1">
    <source>
        <dbReference type="EMBL" id="QCX25723.1"/>
    </source>
</evidence>